<evidence type="ECO:0000313" key="1">
    <source>
        <dbReference type="EMBL" id="XCH13490.1"/>
    </source>
</evidence>
<dbReference type="EMBL" id="CP159279">
    <property type="protein sequence ID" value="XCH13490.1"/>
    <property type="molecule type" value="Genomic_DNA"/>
</dbReference>
<gene>
    <name evidence="1" type="ORF">ABRP34_11090</name>
</gene>
<protein>
    <submittedName>
        <fullName evidence="1">Uncharacterized protein</fullName>
    </submittedName>
</protein>
<name>A0AAU8EXE2_9MICC</name>
<dbReference type="AlphaFoldDB" id="A0AAU8EXE2"/>
<reference evidence="1" key="1">
    <citation type="submission" date="2024-06" db="EMBL/GenBank/DDBJ databases">
        <title>Biodegradation of dimethachlon by Arthrobacter sp. K5: mechanistic insights and ecological implications.</title>
        <authorList>
            <person name="Hu S."/>
            <person name="Lu P."/>
        </authorList>
    </citation>
    <scope>NUCLEOTIDE SEQUENCE</scope>
    <source>
        <strain evidence="1">K5</strain>
    </source>
</reference>
<dbReference type="RefSeq" id="WP_353713267.1">
    <property type="nucleotide sequence ID" value="NZ_CP159279.1"/>
</dbReference>
<proteinExistence type="predicted"/>
<accession>A0AAU8EXE2</accession>
<organism evidence="1">
    <name type="scientific">Arthrobacter sp. K5</name>
    <dbReference type="NCBI Taxonomy" id="2839623"/>
    <lineage>
        <taxon>Bacteria</taxon>
        <taxon>Bacillati</taxon>
        <taxon>Actinomycetota</taxon>
        <taxon>Actinomycetes</taxon>
        <taxon>Micrococcales</taxon>
        <taxon>Micrococcaceae</taxon>
        <taxon>Arthrobacter</taxon>
    </lineage>
</organism>
<sequence length="78" mass="8034">MAAEFRMTDDDRVGPAASLAEDMLELQLLTVEDNGLGAMDWADGDGSLDGSLTSRSVKAILRLPGKAGRAGTRGAGPS</sequence>